<dbReference type="PRINTS" id="PR00076">
    <property type="entry name" value="6PGDHDRGNASE"/>
</dbReference>
<dbReference type="EMBL" id="CP102734">
    <property type="protein sequence ID" value="UVD81645.1"/>
    <property type="molecule type" value="Genomic_DNA"/>
</dbReference>
<dbReference type="NCBIfam" id="TIGR00872">
    <property type="entry name" value="gnd_rel"/>
    <property type="match status" value="1"/>
</dbReference>
<dbReference type="SMART" id="SM01350">
    <property type="entry name" value="6PGD"/>
    <property type="match status" value="1"/>
</dbReference>
<accession>A0ABY5RAK3</accession>
<evidence type="ECO:0000313" key="5">
    <source>
        <dbReference type="EMBL" id="UVD81645.1"/>
    </source>
</evidence>
<dbReference type="SUPFAM" id="SSF48179">
    <property type="entry name" value="6-phosphogluconate dehydrogenase C-terminal domain-like"/>
    <property type="match status" value="1"/>
</dbReference>
<evidence type="ECO:0000259" key="4">
    <source>
        <dbReference type="SMART" id="SM01350"/>
    </source>
</evidence>
<dbReference type="SUPFAM" id="SSF51735">
    <property type="entry name" value="NAD(P)-binding Rossmann-fold domains"/>
    <property type="match status" value="1"/>
</dbReference>
<sequence length="300" mass="32718">MTKIGIIGLGKMGSGFALNAVDKGYSVIGYDPNITENDLLKNKIKLVSDIAQLVKEVGEQSTYLLSIPHGKPTEETIIELLKYLSPEAIIIDTGNNNWKNTKKNLELCNAKNVFLLDAGTSGGPSGARNGACFMVGGENEAIKKVNQLFKDLAQKDGFLHAGKTGSGHFLKMVHNGIEYGMMQAIAEGFAILDKSEFDFDLEKVAHLWNAGSVIRSWLIELTAEVFRKENKADFEATGGFVNATGEAKWTVESALELDVPAPVIALSLMLRQQSFTNDPFANKLLAQLRKQFGGHTIIKK</sequence>
<dbReference type="InterPro" id="IPR013328">
    <property type="entry name" value="6PGD_dom2"/>
</dbReference>
<feature type="domain" description="6-phosphogluconate dehydrogenase C-terminal" evidence="4">
    <location>
        <begin position="167"/>
        <end position="296"/>
    </location>
</feature>
<evidence type="ECO:0000256" key="2">
    <source>
        <dbReference type="ARBA" id="ARBA00023002"/>
    </source>
</evidence>
<gene>
    <name evidence="5" type="primary">gnd</name>
    <name evidence="5" type="ORF">NV226_02880</name>
</gene>
<dbReference type="Gene3D" id="1.10.1040.10">
    <property type="entry name" value="N-(1-d-carboxylethyl)-l-norvaline Dehydrogenase, domain 2"/>
    <property type="match status" value="1"/>
</dbReference>
<dbReference type="Pfam" id="PF00393">
    <property type="entry name" value="6PGD"/>
    <property type="match status" value="1"/>
</dbReference>
<dbReference type="PANTHER" id="PTHR11811">
    <property type="entry name" value="6-PHOSPHOGLUCONATE DEHYDROGENASE"/>
    <property type="match status" value="1"/>
</dbReference>
<dbReference type="InterPro" id="IPR036291">
    <property type="entry name" value="NAD(P)-bd_dom_sf"/>
</dbReference>
<reference evidence="5" key="1">
    <citation type="submission" date="2022-08" db="EMBL/GenBank/DDBJ databases">
        <title>Complete genome of Mycoplasma iguanae type strain 2327.</title>
        <authorList>
            <person name="Spergser J."/>
        </authorList>
    </citation>
    <scope>NUCLEOTIDE SEQUENCE</scope>
    <source>
        <strain evidence="5">2327</strain>
    </source>
</reference>
<dbReference type="Pfam" id="PF03446">
    <property type="entry name" value="NAD_binding_2"/>
    <property type="match status" value="1"/>
</dbReference>
<name>A0ABY5RAK3_9MOLU</name>
<dbReference type="InterPro" id="IPR008927">
    <property type="entry name" value="6-PGluconate_DH-like_C_sf"/>
</dbReference>
<keyword evidence="6" id="KW-1185">Reference proteome</keyword>
<dbReference type="InterPro" id="IPR006183">
    <property type="entry name" value="Pgluconate_DH"/>
</dbReference>
<keyword evidence="2" id="KW-0560">Oxidoreductase</keyword>
<protein>
    <submittedName>
        <fullName evidence="5">Decarboxylating 6-phosphogluconate dehydrogenase</fullName>
    </submittedName>
</protein>
<comment type="similarity">
    <text evidence="1">Belongs to the 6-phosphogluconate dehydrogenase family.</text>
</comment>
<organism evidence="5 6">
    <name type="scientific">Mycoplasma iguanae</name>
    <dbReference type="NCBI Taxonomy" id="292461"/>
    <lineage>
        <taxon>Bacteria</taxon>
        <taxon>Bacillati</taxon>
        <taxon>Mycoplasmatota</taxon>
        <taxon>Mollicutes</taxon>
        <taxon>Mycoplasmataceae</taxon>
        <taxon>Mycoplasma</taxon>
    </lineage>
</organism>
<dbReference type="Gene3D" id="3.40.50.720">
    <property type="entry name" value="NAD(P)-binding Rossmann-like Domain"/>
    <property type="match status" value="1"/>
</dbReference>
<dbReference type="InterPro" id="IPR006115">
    <property type="entry name" value="6PGDH_NADP-bd"/>
</dbReference>
<dbReference type="Proteomes" id="UP001059252">
    <property type="component" value="Chromosome"/>
</dbReference>
<dbReference type="InterPro" id="IPR006114">
    <property type="entry name" value="6PGDH_C"/>
</dbReference>
<dbReference type="RefSeq" id="WP_258210819.1">
    <property type="nucleotide sequence ID" value="NZ_CP102734.1"/>
</dbReference>
<dbReference type="NCBIfam" id="NF007161">
    <property type="entry name" value="PRK09599.1"/>
    <property type="match status" value="1"/>
</dbReference>
<proteinExistence type="inferred from homology"/>
<evidence type="ECO:0000313" key="6">
    <source>
        <dbReference type="Proteomes" id="UP001059252"/>
    </source>
</evidence>
<evidence type="ECO:0000256" key="1">
    <source>
        <dbReference type="ARBA" id="ARBA00008419"/>
    </source>
</evidence>
<evidence type="ECO:0000256" key="3">
    <source>
        <dbReference type="ARBA" id="ARBA00023064"/>
    </source>
</evidence>
<dbReference type="InterPro" id="IPR004849">
    <property type="entry name" value="6DGDH_YqeC"/>
</dbReference>
<keyword evidence="3" id="KW-0311">Gluconate utilization</keyword>